<sequence>MYEDKEKRRTRIYGNIESETLWKIVEVGFTDNSSKKVVIGKDRTPQKEKSSSDIEGSSSSESKSPVNGDSQWFQDDQGEVGVGYKTLVAEKENLNEKNKELKDVNQRAYWFRGGGLDKREKDLYSNHSKAPDTINGPSKILEGKKEFDERSLGEKKYPCPPIRETVDEDQRVEQGEDECYSSSDREENWSKAERVFFPELVLKKTTKEVWIIEADPR</sequence>
<proteinExistence type="predicted"/>
<feature type="compositionally biased region" description="Low complexity" evidence="1">
    <location>
        <begin position="53"/>
        <end position="64"/>
    </location>
</feature>
<evidence type="ECO:0000313" key="3">
    <source>
        <dbReference type="Proteomes" id="UP001396334"/>
    </source>
</evidence>
<feature type="compositionally biased region" description="Basic and acidic residues" evidence="1">
    <location>
        <begin position="141"/>
        <end position="157"/>
    </location>
</feature>
<gene>
    <name evidence="2" type="ORF">V6N11_079375</name>
</gene>
<reference evidence="2 3" key="1">
    <citation type="journal article" date="2024" name="G3 (Bethesda)">
        <title>Genome assembly of Hibiscus sabdariffa L. provides insights into metabolisms of medicinal natural products.</title>
        <authorList>
            <person name="Kim T."/>
        </authorList>
    </citation>
    <scope>NUCLEOTIDE SEQUENCE [LARGE SCALE GENOMIC DNA]</scope>
    <source>
        <strain evidence="2">TK-2024</strain>
        <tissue evidence="2">Old leaves</tissue>
    </source>
</reference>
<feature type="compositionally biased region" description="Basic and acidic residues" evidence="1">
    <location>
        <begin position="39"/>
        <end position="52"/>
    </location>
</feature>
<evidence type="ECO:0000256" key="1">
    <source>
        <dbReference type="SAM" id="MobiDB-lite"/>
    </source>
</evidence>
<accession>A0ABR2RW14</accession>
<evidence type="ECO:0000313" key="2">
    <source>
        <dbReference type="EMBL" id="KAK9016882.1"/>
    </source>
</evidence>
<dbReference type="Proteomes" id="UP001396334">
    <property type="component" value="Unassembled WGS sequence"/>
</dbReference>
<keyword evidence="3" id="KW-1185">Reference proteome</keyword>
<organism evidence="2 3">
    <name type="scientific">Hibiscus sabdariffa</name>
    <name type="common">roselle</name>
    <dbReference type="NCBI Taxonomy" id="183260"/>
    <lineage>
        <taxon>Eukaryota</taxon>
        <taxon>Viridiplantae</taxon>
        <taxon>Streptophyta</taxon>
        <taxon>Embryophyta</taxon>
        <taxon>Tracheophyta</taxon>
        <taxon>Spermatophyta</taxon>
        <taxon>Magnoliopsida</taxon>
        <taxon>eudicotyledons</taxon>
        <taxon>Gunneridae</taxon>
        <taxon>Pentapetalae</taxon>
        <taxon>rosids</taxon>
        <taxon>malvids</taxon>
        <taxon>Malvales</taxon>
        <taxon>Malvaceae</taxon>
        <taxon>Malvoideae</taxon>
        <taxon>Hibiscus</taxon>
    </lineage>
</organism>
<feature type="region of interest" description="Disordered" evidence="1">
    <location>
        <begin position="126"/>
        <end position="162"/>
    </location>
</feature>
<feature type="region of interest" description="Disordered" evidence="1">
    <location>
        <begin position="35"/>
        <end position="77"/>
    </location>
</feature>
<name>A0ABR2RW14_9ROSI</name>
<protein>
    <submittedName>
        <fullName evidence="2">Uncharacterized protein</fullName>
    </submittedName>
</protein>
<feature type="compositionally biased region" description="Polar residues" evidence="1">
    <location>
        <begin position="65"/>
        <end position="74"/>
    </location>
</feature>
<dbReference type="EMBL" id="JBBPBN010000020">
    <property type="protein sequence ID" value="KAK9016882.1"/>
    <property type="molecule type" value="Genomic_DNA"/>
</dbReference>
<comment type="caution">
    <text evidence="2">The sequence shown here is derived from an EMBL/GenBank/DDBJ whole genome shotgun (WGS) entry which is preliminary data.</text>
</comment>